<name>A0ABN3EVU9_9ACTN</name>
<reference evidence="3 4" key="1">
    <citation type="journal article" date="2019" name="Int. J. Syst. Evol. Microbiol.">
        <title>The Global Catalogue of Microorganisms (GCM) 10K type strain sequencing project: providing services to taxonomists for standard genome sequencing and annotation.</title>
        <authorList>
            <consortium name="The Broad Institute Genomics Platform"/>
            <consortium name="The Broad Institute Genome Sequencing Center for Infectious Disease"/>
            <person name="Wu L."/>
            <person name="Ma J."/>
        </authorList>
    </citation>
    <scope>NUCLEOTIDE SEQUENCE [LARGE SCALE GENOMIC DNA]</scope>
    <source>
        <strain evidence="3 4">JCM 7356</strain>
    </source>
</reference>
<evidence type="ECO:0000313" key="4">
    <source>
        <dbReference type="Proteomes" id="UP001500305"/>
    </source>
</evidence>
<feature type="domain" description="NAD-dependent epimerase/dehydratase" evidence="2">
    <location>
        <begin position="2"/>
        <end position="128"/>
    </location>
</feature>
<keyword evidence="4" id="KW-1185">Reference proteome</keyword>
<organism evidence="3 4">
    <name type="scientific">Kitasatospora cystarginea</name>
    <dbReference type="NCBI Taxonomy" id="58350"/>
    <lineage>
        <taxon>Bacteria</taxon>
        <taxon>Bacillati</taxon>
        <taxon>Actinomycetota</taxon>
        <taxon>Actinomycetes</taxon>
        <taxon>Kitasatosporales</taxon>
        <taxon>Streptomycetaceae</taxon>
        <taxon>Kitasatospora</taxon>
    </lineage>
</organism>
<dbReference type="EMBL" id="BAAATR010000048">
    <property type="protein sequence ID" value="GAA2273905.1"/>
    <property type="molecule type" value="Genomic_DNA"/>
</dbReference>
<accession>A0ABN3EVU9</accession>
<dbReference type="InterPro" id="IPR001509">
    <property type="entry name" value="Epimerase_deHydtase"/>
</dbReference>
<gene>
    <name evidence="3" type="ORF">GCM10010430_69790</name>
</gene>
<dbReference type="InterPro" id="IPR036291">
    <property type="entry name" value="NAD(P)-bd_dom_sf"/>
</dbReference>
<sequence length="349" mass="37417">MILVTGGAGFIGRRVVDKYVGAGHEVRVLDALLSDTHREQVPPQFPDAVEFVHGDVRDQETVEAALRGVELVSHHAAVIGRGREILDARHHVSCNDLGTANLLVAMTEAGTRRLVLAGSVAIYGDSQYDCSVHGRVRPSRRSRADLDAGRYEPRCPECGNELVSSAVTESDPLDPPRNIYAVTKLAQEYLVGAWATETGGQAVSLRYHNVYGPDIPYQSPYSGVAAVYRSAVARGEAPIVYEDGGSMRDFVHVDDVAEASLAALRWTGSGHRAFNVASGTPHTIGDVAVALAEAAGSPMPVLTGKYRLGDVRHIVASPARIMRELEWRPRIGFEAGMAEFATAPMSGAP</sequence>
<dbReference type="SUPFAM" id="SSF51735">
    <property type="entry name" value="NAD(P)-binding Rossmann-fold domains"/>
    <property type="match status" value="1"/>
</dbReference>
<comment type="similarity">
    <text evidence="1">Belongs to the NAD(P)-dependent epimerase/dehydratase family.</text>
</comment>
<proteinExistence type="inferred from homology"/>
<dbReference type="Pfam" id="PF01370">
    <property type="entry name" value="Epimerase"/>
    <property type="match status" value="2"/>
</dbReference>
<comment type="caution">
    <text evidence="3">The sequence shown here is derived from an EMBL/GenBank/DDBJ whole genome shotgun (WGS) entry which is preliminary data.</text>
</comment>
<dbReference type="Proteomes" id="UP001500305">
    <property type="component" value="Unassembled WGS sequence"/>
</dbReference>
<evidence type="ECO:0000259" key="2">
    <source>
        <dbReference type="Pfam" id="PF01370"/>
    </source>
</evidence>
<evidence type="ECO:0000313" key="3">
    <source>
        <dbReference type="EMBL" id="GAA2273905.1"/>
    </source>
</evidence>
<protein>
    <submittedName>
        <fullName evidence="3">NAD-dependent epimerase/dehydratase family protein</fullName>
    </submittedName>
</protein>
<feature type="domain" description="NAD-dependent epimerase/dehydratase" evidence="2">
    <location>
        <begin position="166"/>
        <end position="277"/>
    </location>
</feature>
<evidence type="ECO:0000256" key="1">
    <source>
        <dbReference type="ARBA" id="ARBA00007637"/>
    </source>
</evidence>
<dbReference type="PANTHER" id="PTHR43000">
    <property type="entry name" value="DTDP-D-GLUCOSE 4,6-DEHYDRATASE-RELATED"/>
    <property type="match status" value="1"/>
</dbReference>
<dbReference type="Gene3D" id="3.40.50.720">
    <property type="entry name" value="NAD(P)-binding Rossmann-like Domain"/>
    <property type="match status" value="1"/>
</dbReference>